<accession>A0ABY5L5A1</accession>
<feature type="compositionally biased region" description="Gly residues" evidence="1">
    <location>
        <begin position="385"/>
        <end position="397"/>
    </location>
</feature>
<dbReference type="InterPro" id="IPR002656">
    <property type="entry name" value="Acyl_transf_3_dom"/>
</dbReference>
<dbReference type="InterPro" id="IPR050623">
    <property type="entry name" value="Glucan_succinyl_AcylTrfase"/>
</dbReference>
<evidence type="ECO:0000313" key="5">
    <source>
        <dbReference type="Proteomes" id="UP001058533"/>
    </source>
</evidence>
<reference evidence="4" key="1">
    <citation type="submission" date="2022-07" db="EMBL/GenBank/DDBJ databases">
        <title>Sphingomonas sp. nov., a novel bacterium isolated from the north slope of the Mount Everest.</title>
        <authorList>
            <person name="Cui X."/>
            <person name="Liu Y."/>
        </authorList>
    </citation>
    <scope>NUCLEOTIDE SEQUENCE</scope>
    <source>
        <strain evidence="4">S5-59</strain>
    </source>
</reference>
<dbReference type="RefSeq" id="WP_256505912.1">
    <property type="nucleotide sequence ID" value="NZ_CP101740.1"/>
</dbReference>
<keyword evidence="4" id="KW-0808">Transferase</keyword>
<keyword evidence="2" id="KW-0472">Membrane</keyword>
<feature type="domain" description="Acyltransferase 3" evidence="3">
    <location>
        <begin position="16"/>
        <end position="364"/>
    </location>
</feature>
<sequence>MEAIAGIDNRAGQRHYGLDWLRIAAFALLILYHIGMVFAPWSWVIDTQRSYPALIPPMALLTPWRLALLFAVSGYASRMLLLRSASARGFVRSRNLRLLVPLAFGMVVLVPIEMWIQIVDHGYPGSYWRFWTRDYWRAGMFWGESFPSWEHLWFVVYLWAYTMIAAALVASGRMPGGGAVGWLLQGRRLLWAPIAAMGAVRLALLFTVPEQQGLFSDWPGHATYFPSFLFGFTLAAQPQLWAGVDRLGKPALAIAGLAGIVVVATELRYQGETVPPHLVMMADRFARVAMGWAMTLALFHLADRHWNRDHRWRRTLGEAVFPFYLVHHVAIVVIAWETLGWGLGPWAEFAILLGGTAAVCMVFYLVGRRVRWLRPLVGLANSSPAGGGGPRSGGGGFRRAMPLGARPLHHASHGPPPPAGEE</sequence>
<organism evidence="4 5">
    <name type="scientific">Sphingomonas qomolangmaensis</name>
    <dbReference type="NCBI Taxonomy" id="2918765"/>
    <lineage>
        <taxon>Bacteria</taxon>
        <taxon>Pseudomonadati</taxon>
        <taxon>Pseudomonadota</taxon>
        <taxon>Alphaproteobacteria</taxon>
        <taxon>Sphingomonadales</taxon>
        <taxon>Sphingomonadaceae</taxon>
        <taxon>Sphingomonas</taxon>
    </lineage>
</organism>
<evidence type="ECO:0000313" key="4">
    <source>
        <dbReference type="EMBL" id="UUL82130.1"/>
    </source>
</evidence>
<dbReference type="Pfam" id="PF01757">
    <property type="entry name" value="Acyl_transf_3"/>
    <property type="match status" value="1"/>
</dbReference>
<evidence type="ECO:0000259" key="3">
    <source>
        <dbReference type="Pfam" id="PF01757"/>
    </source>
</evidence>
<name>A0ABY5L5A1_9SPHN</name>
<feature type="transmembrane region" description="Helical" evidence="2">
    <location>
        <begin position="98"/>
        <end position="118"/>
    </location>
</feature>
<feature type="transmembrane region" description="Helical" evidence="2">
    <location>
        <begin position="189"/>
        <end position="206"/>
    </location>
</feature>
<evidence type="ECO:0000256" key="2">
    <source>
        <dbReference type="SAM" id="Phobius"/>
    </source>
</evidence>
<keyword evidence="2" id="KW-0812">Transmembrane</keyword>
<keyword evidence="5" id="KW-1185">Reference proteome</keyword>
<feature type="transmembrane region" description="Helical" evidence="2">
    <location>
        <begin position="349"/>
        <end position="366"/>
    </location>
</feature>
<keyword evidence="4" id="KW-0012">Acyltransferase</keyword>
<feature type="region of interest" description="Disordered" evidence="1">
    <location>
        <begin position="384"/>
        <end position="422"/>
    </location>
</feature>
<feature type="transmembrane region" description="Helical" evidence="2">
    <location>
        <begin position="20"/>
        <end position="43"/>
    </location>
</feature>
<dbReference type="EMBL" id="CP101740">
    <property type="protein sequence ID" value="UUL82130.1"/>
    <property type="molecule type" value="Genomic_DNA"/>
</dbReference>
<gene>
    <name evidence="4" type="ORF">NMP03_13190</name>
</gene>
<keyword evidence="2" id="KW-1133">Transmembrane helix</keyword>
<feature type="transmembrane region" description="Helical" evidence="2">
    <location>
        <begin position="323"/>
        <end position="343"/>
    </location>
</feature>
<feature type="transmembrane region" description="Helical" evidence="2">
    <location>
        <begin position="285"/>
        <end position="302"/>
    </location>
</feature>
<feature type="transmembrane region" description="Helical" evidence="2">
    <location>
        <begin position="151"/>
        <end position="169"/>
    </location>
</feature>
<dbReference type="Proteomes" id="UP001058533">
    <property type="component" value="Chromosome"/>
</dbReference>
<dbReference type="PANTHER" id="PTHR36927:SF3">
    <property type="entry name" value="GLUCANS BIOSYNTHESIS PROTEIN C"/>
    <property type="match status" value="1"/>
</dbReference>
<dbReference type="GO" id="GO:0016746">
    <property type="term" value="F:acyltransferase activity"/>
    <property type="evidence" value="ECO:0007669"/>
    <property type="project" value="UniProtKB-KW"/>
</dbReference>
<feature type="transmembrane region" description="Helical" evidence="2">
    <location>
        <begin position="218"/>
        <end position="235"/>
    </location>
</feature>
<dbReference type="PANTHER" id="PTHR36927">
    <property type="entry name" value="BLR4337 PROTEIN"/>
    <property type="match status" value="1"/>
</dbReference>
<proteinExistence type="predicted"/>
<evidence type="ECO:0000256" key="1">
    <source>
        <dbReference type="SAM" id="MobiDB-lite"/>
    </source>
</evidence>
<feature type="transmembrane region" description="Helical" evidence="2">
    <location>
        <begin position="55"/>
        <end position="77"/>
    </location>
</feature>
<protein>
    <submittedName>
        <fullName evidence="4">Acyltransferase family protein</fullName>
    </submittedName>
</protein>
<feature type="transmembrane region" description="Helical" evidence="2">
    <location>
        <begin position="247"/>
        <end position="265"/>
    </location>
</feature>